<dbReference type="OrthoDB" id="1049480at2"/>
<keyword evidence="4" id="KW-1185">Reference proteome</keyword>
<organism evidence="3 4">
    <name type="scientific">Flammeovirga pectinis</name>
    <dbReference type="NCBI Taxonomy" id="2494373"/>
    <lineage>
        <taxon>Bacteria</taxon>
        <taxon>Pseudomonadati</taxon>
        <taxon>Bacteroidota</taxon>
        <taxon>Cytophagia</taxon>
        <taxon>Cytophagales</taxon>
        <taxon>Flammeovirgaceae</taxon>
        <taxon>Flammeovirga</taxon>
    </lineage>
</organism>
<keyword evidence="1" id="KW-0472">Membrane</keyword>
<feature type="transmembrane region" description="Helical" evidence="1">
    <location>
        <begin position="31"/>
        <end position="54"/>
    </location>
</feature>
<feature type="transmembrane region" description="Helical" evidence="1">
    <location>
        <begin position="74"/>
        <end position="104"/>
    </location>
</feature>
<evidence type="ECO:0000259" key="2">
    <source>
        <dbReference type="Pfam" id="PF10110"/>
    </source>
</evidence>
<evidence type="ECO:0000313" key="3">
    <source>
        <dbReference type="EMBL" id="AZQ64695.1"/>
    </source>
</evidence>
<keyword evidence="1" id="KW-0812">Transmembrane</keyword>
<feature type="domain" description="Glycerophosphoryl diester phosphodiesterase membrane" evidence="2">
    <location>
        <begin position="139"/>
        <end position="273"/>
    </location>
</feature>
<evidence type="ECO:0000313" key="4">
    <source>
        <dbReference type="Proteomes" id="UP000267268"/>
    </source>
</evidence>
<feature type="transmembrane region" description="Helical" evidence="1">
    <location>
        <begin position="236"/>
        <end position="262"/>
    </location>
</feature>
<feature type="transmembrane region" description="Helical" evidence="1">
    <location>
        <begin position="191"/>
        <end position="216"/>
    </location>
</feature>
<accession>A0A3S9P908</accession>
<name>A0A3S9P908_9BACT</name>
<dbReference type="Pfam" id="PF10110">
    <property type="entry name" value="GPDPase_memb"/>
    <property type="match status" value="1"/>
</dbReference>
<dbReference type="Proteomes" id="UP000267268">
    <property type="component" value="Chromosome 2"/>
</dbReference>
<dbReference type="RefSeq" id="WP_126618648.1">
    <property type="nucleotide sequence ID" value="NZ_CP034563.1"/>
</dbReference>
<feature type="transmembrane region" description="Helical" evidence="1">
    <location>
        <begin position="125"/>
        <end position="146"/>
    </location>
</feature>
<dbReference type="EMBL" id="CP034563">
    <property type="protein sequence ID" value="AZQ64695.1"/>
    <property type="molecule type" value="Genomic_DNA"/>
</dbReference>
<dbReference type="InterPro" id="IPR018476">
    <property type="entry name" value="GlyceroP-diester-Pdiesterase_M"/>
</dbReference>
<protein>
    <recommendedName>
        <fullName evidence="2">Glycerophosphoryl diester phosphodiesterase membrane domain-containing protein</fullName>
    </recommendedName>
</protein>
<keyword evidence="1" id="KW-1133">Transmembrane helix</keyword>
<reference evidence="3 4" key="1">
    <citation type="submission" date="2018-12" db="EMBL/GenBank/DDBJ databases">
        <title>Flammeovirga pectinis sp. nov., isolated from the gut of the Korean scallop, Patinopecten yessoensis.</title>
        <authorList>
            <person name="Bae J.-W."/>
            <person name="Jeong Y.-S."/>
            <person name="Kang W."/>
        </authorList>
    </citation>
    <scope>NUCLEOTIDE SEQUENCE [LARGE SCALE GENOMIC DNA]</scope>
    <source>
        <strain evidence="3 4">L12M1</strain>
    </source>
</reference>
<gene>
    <name evidence="3" type="ORF">EI427_20950</name>
</gene>
<feature type="transmembrane region" description="Helical" evidence="1">
    <location>
        <begin position="152"/>
        <end position="170"/>
    </location>
</feature>
<evidence type="ECO:0000256" key="1">
    <source>
        <dbReference type="SAM" id="Phobius"/>
    </source>
</evidence>
<dbReference type="AlphaFoldDB" id="A0A3S9P908"/>
<dbReference type="KEGG" id="fll:EI427_20950"/>
<proteinExistence type="predicted"/>
<sequence length="284" mass="31119">MQTEQFDFNKERGLGEKIEFTFSFWKENFKVILISVLTLVTPFVIIGGSMTTYASTDFLQNSVVDPSIVANNPFAMFANPLFITGYILSIIGYIMLTSVGTGIIKVYFDKEELTVDNVRKTAMSYIGKVFGLSITSLLLVFIGSMVFLIPGIYLAIGFSVAIPIAVFEDVSISEALSRSRKLISGNWWSTFGYLIVLSFIASILGSIIGFVGGLFIGGNVESIIASGGEITESYSVMLLVINFLSGLVTPVFYVIIYLGIVVQYFSLKEQKEATSILNDVEAMS</sequence>